<proteinExistence type="predicted"/>
<feature type="compositionally biased region" description="Low complexity" evidence="1">
    <location>
        <begin position="34"/>
        <end position="47"/>
    </location>
</feature>
<feature type="compositionally biased region" description="Low complexity" evidence="1">
    <location>
        <begin position="314"/>
        <end position="324"/>
    </location>
</feature>
<evidence type="ECO:0000256" key="1">
    <source>
        <dbReference type="SAM" id="MobiDB-lite"/>
    </source>
</evidence>
<reference evidence="2 3" key="1">
    <citation type="submission" date="2020-02" db="EMBL/GenBank/DDBJ databases">
        <authorList>
            <person name="Ferguson B K."/>
        </authorList>
    </citation>
    <scope>NUCLEOTIDE SEQUENCE [LARGE SCALE GENOMIC DNA]</scope>
</reference>
<feature type="compositionally biased region" description="Basic and acidic residues" evidence="1">
    <location>
        <begin position="48"/>
        <end position="64"/>
    </location>
</feature>
<dbReference type="OrthoDB" id="10673476at2759"/>
<dbReference type="Proteomes" id="UP000479000">
    <property type="component" value="Unassembled WGS sequence"/>
</dbReference>
<evidence type="ECO:0000313" key="2">
    <source>
        <dbReference type="EMBL" id="CAB0001242.1"/>
    </source>
</evidence>
<dbReference type="EMBL" id="CADCXU010010455">
    <property type="protein sequence ID" value="CAB0001242.1"/>
    <property type="molecule type" value="Genomic_DNA"/>
</dbReference>
<feature type="compositionally biased region" description="Polar residues" evidence="1">
    <location>
        <begin position="19"/>
        <end position="28"/>
    </location>
</feature>
<feature type="compositionally biased region" description="Basic and acidic residues" evidence="1">
    <location>
        <begin position="1"/>
        <end position="18"/>
    </location>
</feature>
<protein>
    <submittedName>
        <fullName evidence="2">Uncharacterized protein</fullName>
    </submittedName>
</protein>
<evidence type="ECO:0000313" key="3">
    <source>
        <dbReference type="Proteomes" id="UP000479000"/>
    </source>
</evidence>
<feature type="region of interest" description="Disordered" evidence="1">
    <location>
        <begin position="1"/>
        <end position="64"/>
    </location>
</feature>
<accession>A0A6H5GEF6</accession>
<keyword evidence="3" id="KW-1185">Reference proteome</keyword>
<dbReference type="AlphaFoldDB" id="A0A6H5GEF6"/>
<organism evidence="2 3">
    <name type="scientific">Nesidiocoris tenuis</name>
    <dbReference type="NCBI Taxonomy" id="355587"/>
    <lineage>
        <taxon>Eukaryota</taxon>
        <taxon>Metazoa</taxon>
        <taxon>Ecdysozoa</taxon>
        <taxon>Arthropoda</taxon>
        <taxon>Hexapoda</taxon>
        <taxon>Insecta</taxon>
        <taxon>Pterygota</taxon>
        <taxon>Neoptera</taxon>
        <taxon>Paraneoptera</taxon>
        <taxon>Hemiptera</taxon>
        <taxon>Heteroptera</taxon>
        <taxon>Panheteroptera</taxon>
        <taxon>Cimicomorpha</taxon>
        <taxon>Miridae</taxon>
        <taxon>Dicyphina</taxon>
        <taxon>Nesidiocoris</taxon>
    </lineage>
</organism>
<gene>
    <name evidence="2" type="ORF">NTEN_LOCUS7029</name>
</gene>
<name>A0A6H5GEF6_9HEMI</name>
<feature type="region of interest" description="Disordered" evidence="1">
    <location>
        <begin position="309"/>
        <end position="332"/>
    </location>
</feature>
<sequence>MSLRILKPDNDELVERTTELPSSANQPNGIEPTGRSSMSSSVPSEGGSRTEKPAKKETRWSDDLNHIKFIPPPVQDDLLPQIPRIIETTDIGNTLLPLLRKQSLSRLEEIELKQLEIDKTDRRSIASIEPEQKLTSVLSLKNDLSRLSAALQRQLSEFNLSQHVQSSRASLSPFENVQRPSITNLRSVSASEEELLYDTFCTFPGSLPGENCHTVAAAVLGKGKMEHYPSSLSSSDDLYKSTRYGKEVLQEKLRGQESLTITKEASKLKVQQAVVQKTPVKSQRCSCHRNKKRHANCFTTSARTSEDEKECRAPELSSDQSKSSSKPESRELNGKITIDHKSTCTRKTCLSMKRAKKCRHICKGRSHQCPIRKPNRSRKAKKPKKLKELFCQCHTHGVDVKNSDFNPLRQGKTILSFKKTKSKDTHRCGGFFYENAQCCCNVCSTADKPWHRLARGGKTTLIDIPYRLSKAGLKRREQNVVDLRKTLGDQISTLEDFCNRTTCENAIEQSAKPTINETLDKMKRRCPKVGDNRHSVDFSSPEPPKLGYYLEVNDDRMTRGENFTEVQRMAETVVHCQLQQDLASMKVCHFLSNLPERQSCFQKPNYSRLDGRTCYDLKLIERLAGVVQFNTTTDRRIHEFSTIPKFVKFQEPQLVCDPATKLPEIKYDHVSAEVIRQELLECPERAILMAKIREEFLMTLLIFDGGLEISLASAYKAADDKYSYITTLSTIRLRILRYISTVMTSVSTLVAGDLNSRLIVSMRAALNTFIPARAIHANRFPTVSRLRNLCQRSTQRFMSGPSCGMITDPLTDSTSPVPIDRGLFDEKSTNDASVTMHLHNDTAPAEPTDEPEDRERLNPRLASLLFLSLSSPSSSLDCVSLESTRISAIRSPGTETPTLRYGGVSLDT</sequence>